<keyword evidence="1" id="KW-0472">Membrane</keyword>
<dbReference type="EMBL" id="PQNK01000005">
    <property type="protein sequence ID" value="RRO87114.1"/>
    <property type="molecule type" value="Genomic_DNA"/>
</dbReference>
<accession>A0A3R8QEY7</accession>
<evidence type="ECO:0000313" key="2">
    <source>
        <dbReference type="EMBL" id="RRO87114.1"/>
    </source>
</evidence>
<evidence type="ECO:0000256" key="1">
    <source>
        <dbReference type="SAM" id="Phobius"/>
    </source>
</evidence>
<dbReference type="AlphaFoldDB" id="A0A3R8QEY7"/>
<feature type="transmembrane region" description="Helical" evidence="1">
    <location>
        <begin position="28"/>
        <end position="50"/>
    </location>
</feature>
<feature type="transmembrane region" description="Helical" evidence="1">
    <location>
        <begin position="70"/>
        <end position="87"/>
    </location>
</feature>
<comment type="caution">
    <text evidence="2">The sequence shown here is derived from an EMBL/GenBank/DDBJ whole genome shotgun (WGS) entry which is preliminary data.</text>
</comment>
<gene>
    <name evidence="2" type="ORF">CXF48_04520</name>
</gene>
<dbReference type="Proteomes" id="UP000276526">
    <property type="component" value="Unassembled WGS sequence"/>
</dbReference>
<evidence type="ECO:0000313" key="3">
    <source>
        <dbReference type="Proteomes" id="UP000276526"/>
    </source>
</evidence>
<organism evidence="2 3">
    <name type="scientific">Corynebacterium bovis</name>
    <dbReference type="NCBI Taxonomy" id="36808"/>
    <lineage>
        <taxon>Bacteria</taxon>
        <taxon>Bacillati</taxon>
        <taxon>Actinomycetota</taxon>
        <taxon>Actinomycetes</taxon>
        <taxon>Mycobacteriales</taxon>
        <taxon>Corynebacteriaceae</taxon>
        <taxon>Corynebacterium</taxon>
    </lineage>
</organism>
<proteinExistence type="predicted"/>
<protein>
    <recommendedName>
        <fullName evidence="4">Cell wall anchor protein</fullName>
    </recommendedName>
</protein>
<keyword evidence="1" id="KW-1133">Transmembrane helix</keyword>
<reference evidence="2 3" key="1">
    <citation type="submission" date="2018-01" db="EMBL/GenBank/DDBJ databases">
        <title>Twenty Corynebacterium bovis Genomes.</title>
        <authorList>
            <person name="Gulvik C.A."/>
        </authorList>
    </citation>
    <scope>NUCLEOTIDE SEQUENCE [LARGE SCALE GENOMIC DNA]</scope>
    <source>
        <strain evidence="2 3">F6900</strain>
    </source>
</reference>
<name>A0A3R8QEY7_9CORY</name>
<sequence length="110" mass="11460">MSHPLQTSSTADAPTTGGRRHRAGAFDIRNVIATLLAIYGVVLVVCSAVLDPGVNPETGVAKSSADNLWTGVAMIVVAAVFVLWTRLRPIVVDDAAVAAAETPREGGDHR</sequence>
<dbReference type="RefSeq" id="WP_125172791.1">
    <property type="nucleotide sequence ID" value="NZ_JALGIV010000009.1"/>
</dbReference>
<evidence type="ECO:0008006" key="4">
    <source>
        <dbReference type="Google" id="ProtNLM"/>
    </source>
</evidence>
<keyword evidence="1" id="KW-0812">Transmembrane</keyword>